<feature type="domain" description="HDOD" evidence="1">
    <location>
        <begin position="19"/>
        <end position="211"/>
    </location>
</feature>
<organism evidence="2 3">
    <name type="scientific">Thiomicrorhabdus immobilis</name>
    <dbReference type="NCBI Taxonomy" id="2791037"/>
    <lineage>
        <taxon>Bacteria</taxon>
        <taxon>Pseudomonadati</taxon>
        <taxon>Pseudomonadota</taxon>
        <taxon>Gammaproteobacteria</taxon>
        <taxon>Thiotrichales</taxon>
        <taxon>Piscirickettsiaceae</taxon>
        <taxon>Thiomicrorhabdus</taxon>
    </lineage>
</organism>
<dbReference type="RefSeq" id="WP_237261528.1">
    <property type="nucleotide sequence ID" value="NZ_AP024202.1"/>
</dbReference>
<proteinExistence type="predicted"/>
<dbReference type="InterPro" id="IPR013976">
    <property type="entry name" value="HDOD"/>
</dbReference>
<evidence type="ECO:0000313" key="2">
    <source>
        <dbReference type="EMBL" id="BCN94048.1"/>
    </source>
</evidence>
<dbReference type="PANTHER" id="PTHR33525">
    <property type="match status" value="1"/>
</dbReference>
<dbReference type="InterPro" id="IPR052340">
    <property type="entry name" value="RNase_Y/CdgJ"/>
</dbReference>
<gene>
    <name evidence="2" type="ORF">THMIRHAM_18330</name>
</gene>
<dbReference type="Gene3D" id="1.10.3210.10">
    <property type="entry name" value="Hypothetical protein af1432"/>
    <property type="match status" value="1"/>
</dbReference>
<evidence type="ECO:0000259" key="1">
    <source>
        <dbReference type="PROSITE" id="PS51833"/>
    </source>
</evidence>
<dbReference type="PANTHER" id="PTHR33525:SF3">
    <property type="entry name" value="RIBONUCLEASE Y"/>
    <property type="match status" value="1"/>
</dbReference>
<sequence length="273" mass="30357">MSYKTQIDVAEQLVRKISAPVLPSVVAQLQTLFAENEIPSASKIKELLIVNPILTAEIVGLANIPALTNSPHIKIKDIDTAILRLGTKYLKNYVMAISVKELLNTSKIAGLSYHSQVIANISMEIARYNKFIRPDEAYLLGLIHDIGAFILAEIDENYGATFVGKQTNHFGLEEDEEARFGTTHSAIGYVLTHGWNLPNYISQTLLLHHSPSLDKVENDKLKNMIALIELAHALAIKHHHGKQENKSNDDICKLSQKILGLSDQEISQIHNKI</sequence>
<dbReference type="Proteomes" id="UP001054820">
    <property type="component" value="Chromosome"/>
</dbReference>
<dbReference type="EMBL" id="AP024202">
    <property type="protein sequence ID" value="BCN94048.1"/>
    <property type="molecule type" value="Genomic_DNA"/>
</dbReference>
<reference evidence="2" key="1">
    <citation type="journal article" date="2022" name="Arch. Microbiol.">
        <title>Thiomicrorhabdus immobilis sp. nov., a mesophilic sulfur-oxidizing bacterium isolated from sediment of a brackish lake in northern Japan.</title>
        <authorList>
            <person name="Kojima H."/>
            <person name="Mochizuki J."/>
            <person name="Kanda M."/>
            <person name="Watanabe T."/>
            <person name="Fukui M."/>
        </authorList>
    </citation>
    <scope>NUCLEOTIDE SEQUENCE</scope>
    <source>
        <strain evidence="2">Am19</strain>
    </source>
</reference>
<evidence type="ECO:0000313" key="3">
    <source>
        <dbReference type="Proteomes" id="UP001054820"/>
    </source>
</evidence>
<dbReference type="SUPFAM" id="SSF109604">
    <property type="entry name" value="HD-domain/PDEase-like"/>
    <property type="match status" value="1"/>
</dbReference>
<name>A0ABN6CYB1_9GAMM</name>
<dbReference type="Pfam" id="PF08668">
    <property type="entry name" value="HDOD"/>
    <property type="match status" value="1"/>
</dbReference>
<dbReference type="PROSITE" id="PS51833">
    <property type="entry name" value="HDOD"/>
    <property type="match status" value="1"/>
</dbReference>
<accession>A0ABN6CYB1</accession>
<protein>
    <recommendedName>
        <fullName evidence="1">HDOD domain-containing protein</fullName>
    </recommendedName>
</protein>
<keyword evidence="3" id="KW-1185">Reference proteome</keyword>